<name>G9NQW8_HYPAI</name>
<sequence length="113" mass="12928">MDEIWPGFEHDLDGWGNLSWSALLRTCRCASSQTFELLLSYPADYGRCSLGKGDYIHVSCINAIHVIYTRRGFYVRMLLLMSKFVQSLGRDDCKVLDKTMGDLDAQGRARWTI</sequence>
<reference evidence="1 2" key="1">
    <citation type="journal article" date="2011" name="Genome Biol.">
        <title>Comparative genome sequence analysis underscores mycoparasitism as the ancestral life style of Trichoderma.</title>
        <authorList>
            <person name="Kubicek C.P."/>
            <person name="Herrera-Estrella A."/>
            <person name="Seidl-Seiboth V."/>
            <person name="Martinez D.A."/>
            <person name="Druzhinina I.S."/>
            <person name="Thon M."/>
            <person name="Zeilinger S."/>
            <person name="Casas-Flores S."/>
            <person name="Horwitz B.A."/>
            <person name="Mukherjee P.K."/>
            <person name="Mukherjee M."/>
            <person name="Kredics L."/>
            <person name="Alcaraz L.D."/>
            <person name="Aerts A."/>
            <person name="Antal Z."/>
            <person name="Atanasova L."/>
            <person name="Cervantes-Badillo M.G."/>
            <person name="Challacombe J."/>
            <person name="Chertkov O."/>
            <person name="McCluskey K."/>
            <person name="Coulpier F."/>
            <person name="Deshpande N."/>
            <person name="von Doehren H."/>
            <person name="Ebbole D.J."/>
            <person name="Esquivel-Naranjo E.U."/>
            <person name="Fekete E."/>
            <person name="Flipphi M."/>
            <person name="Glaser F."/>
            <person name="Gomez-Rodriguez E.Y."/>
            <person name="Gruber S."/>
            <person name="Han C."/>
            <person name="Henrissat B."/>
            <person name="Hermosa R."/>
            <person name="Hernandez-Onate M."/>
            <person name="Karaffa L."/>
            <person name="Kosti I."/>
            <person name="Le Crom S."/>
            <person name="Lindquist E."/>
            <person name="Lucas S."/>
            <person name="Luebeck M."/>
            <person name="Luebeck P.S."/>
            <person name="Margeot A."/>
            <person name="Metz B."/>
            <person name="Misra M."/>
            <person name="Nevalainen H."/>
            <person name="Omann M."/>
            <person name="Packer N."/>
            <person name="Perrone G."/>
            <person name="Uresti-Rivera E.E."/>
            <person name="Salamov A."/>
            <person name="Schmoll M."/>
            <person name="Seiboth B."/>
            <person name="Shapiro H."/>
            <person name="Sukno S."/>
            <person name="Tamayo-Ramos J.A."/>
            <person name="Tisch D."/>
            <person name="Wiest A."/>
            <person name="Wilkinson H.H."/>
            <person name="Zhang M."/>
            <person name="Coutinho P.M."/>
            <person name="Kenerley C.M."/>
            <person name="Monte E."/>
            <person name="Baker S.E."/>
            <person name="Grigoriev I.V."/>
        </authorList>
    </citation>
    <scope>NUCLEOTIDE SEQUENCE [LARGE SCALE GENOMIC DNA]</scope>
    <source>
        <strain evidence="2">ATCC 20476 / IMI 206040</strain>
    </source>
</reference>
<keyword evidence="2" id="KW-1185">Reference proteome</keyword>
<evidence type="ECO:0000313" key="1">
    <source>
        <dbReference type="EMBL" id="EHK46938.1"/>
    </source>
</evidence>
<dbReference type="EMBL" id="ABDG02000021">
    <property type="protein sequence ID" value="EHK46938.1"/>
    <property type="molecule type" value="Genomic_DNA"/>
</dbReference>
<dbReference type="HOGENOM" id="CLU_2133841_0_0_1"/>
<dbReference type="AlphaFoldDB" id="G9NQW8"/>
<gene>
    <name evidence="1" type="ORF">TRIATDRAFT_298811</name>
</gene>
<proteinExistence type="predicted"/>
<accession>G9NQW8</accession>
<comment type="caution">
    <text evidence="1">The sequence shown here is derived from an EMBL/GenBank/DDBJ whole genome shotgun (WGS) entry which is preliminary data.</text>
</comment>
<evidence type="ECO:0000313" key="2">
    <source>
        <dbReference type="Proteomes" id="UP000005426"/>
    </source>
</evidence>
<dbReference type="Proteomes" id="UP000005426">
    <property type="component" value="Unassembled WGS sequence"/>
</dbReference>
<protein>
    <submittedName>
        <fullName evidence="1">Uncharacterized protein</fullName>
    </submittedName>
</protein>
<organism evidence="1 2">
    <name type="scientific">Hypocrea atroviridis (strain ATCC 20476 / IMI 206040)</name>
    <name type="common">Trichoderma atroviride</name>
    <dbReference type="NCBI Taxonomy" id="452589"/>
    <lineage>
        <taxon>Eukaryota</taxon>
        <taxon>Fungi</taxon>
        <taxon>Dikarya</taxon>
        <taxon>Ascomycota</taxon>
        <taxon>Pezizomycotina</taxon>
        <taxon>Sordariomycetes</taxon>
        <taxon>Hypocreomycetidae</taxon>
        <taxon>Hypocreales</taxon>
        <taxon>Hypocreaceae</taxon>
        <taxon>Trichoderma</taxon>
    </lineage>
</organism>